<evidence type="ECO:0000256" key="2">
    <source>
        <dbReference type="ARBA" id="ARBA00022695"/>
    </source>
</evidence>
<dbReference type="InterPro" id="IPR056924">
    <property type="entry name" value="SH3_Tf2-1"/>
</dbReference>
<name>A0A8T1X9K0_9BRAS</name>
<feature type="region of interest" description="Disordered" evidence="9">
    <location>
        <begin position="1725"/>
        <end position="1774"/>
    </location>
</feature>
<dbReference type="Proteomes" id="UP000694240">
    <property type="component" value="Unassembled WGS sequence"/>
</dbReference>
<evidence type="ECO:0000256" key="6">
    <source>
        <dbReference type="ARBA" id="ARBA00022918"/>
    </source>
</evidence>
<dbReference type="GO" id="GO:0015074">
    <property type="term" value="P:DNA integration"/>
    <property type="evidence" value="ECO:0007669"/>
    <property type="project" value="InterPro"/>
</dbReference>
<evidence type="ECO:0000256" key="3">
    <source>
        <dbReference type="ARBA" id="ARBA00022722"/>
    </source>
</evidence>
<dbReference type="CDD" id="cd00303">
    <property type="entry name" value="retropepsin_like"/>
    <property type="match status" value="2"/>
</dbReference>
<feature type="domain" description="Integrase catalytic" evidence="12">
    <location>
        <begin position="2772"/>
        <end position="2932"/>
    </location>
</feature>
<feature type="coiled-coil region" evidence="8">
    <location>
        <begin position="2953"/>
        <end position="2983"/>
    </location>
</feature>
<keyword evidence="8" id="KW-0175">Coiled coil</keyword>
<dbReference type="PANTHER" id="PTHR35046:SF9">
    <property type="entry name" value="RNA-DIRECTED DNA POLYMERASE"/>
    <property type="match status" value="1"/>
</dbReference>
<dbReference type="InterPro" id="IPR001878">
    <property type="entry name" value="Znf_CCHC"/>
</dbReference>
<evidence type="ECO:0000259" key="11">
    <source>
        <dbReference type="PROSITE" id="PS50878"/>
    </source>
</evidence>
<evidence type="ECO:0000256" key="1">
    <source>
        <dbReference type="ARBA" id="ARBA00022679"/>
    </source>
</evidence>
<dbReference type="PROSITE" id="PS50158">
    <property type="entry name" value="ZF_CCHC"/>
    <property type="match status" value="2"/>
</dbReference>
<dbReference type="Pfam" id="PF00098">
    <property type="entry name" value="zf-CCHC"/>
    <property type="match status" value="2"/>
</dbReference>
<feature type="domain" description="CCHC-type" evidence="10">
    <location>
        <begin position="2004"/>
        <end position="2020"/>
    </location>
</feature>
<dbReference type="InterPro" id="IPR041588">
    <property type="entry name" value="Integrase_H2C2"/>
</dbReference>
<keyword evidence="7" id="KW-0479">Metal-binding</keyword>
<dbReference type="Pfam" id="PF24626">
    <property type="entry name" value="SH3_Tf2-1"/>
    <property type="match status" value="2"/>
</dbReference>
<dbReference type="GO" id="GO:0003676">
    <property type="term" value="F:nucleic acid binding"/>
    <property type="evidence" value="ECO:0007669"/>
    <property type="project" value="InterPro"/>
</dbReference>
<evidence type="ECO:0000313" key="13">
    <source>
        <dbReference type="EMBL" id="KAG7528303.1"/>
    </source>
</evidence>
<dbReference type="GO" id="GO:0008270">
    <property type="term" value="F:zinc ion binding"/>
    <property type="evidence" value="ECO:0007669"/>
    <property type="project" value="UniProtKB-KW"/>
</dbReference>
<dbReference type="Pfam" id="PF17917">
    <property type="entry name" value="RT_RNaseH"/>
    <property type="match status" value="2"/>
</dbReference>
<dbReference type="Pfam" id="PF17921">
    <property type="entry name" value="Integrase_H2C2"/>
    <property type="match status" value="2"/>
</dbReference>
<feature type="domain" description="Reverse transcriptase" evidence="11">
    <location>
        <begin position="2256"/>
        <end position="2435"/>
    </location>
</feature>
<accession>A0A8T1X9K0</accession>
<dbReference type="GO" id="GO:0003964">
    <property type="term" value="F:RNA-directed DNA polymerase activity"/>
    <property type="evidence" value="ECO:0007669"/>
    <property type="project" value="UniProtKB-KW"/>
</dbReference>
<evidence type="ECO:0000256" key="9">
    <source>
        <dbReference type="SAM" id="MobiDB-lite"/>
    </source>
</evidence>
<dbReference type="FunFam" id="3.30.420.10:FF:000032">
    <property type="entry name" value="Retrovirus-related Pol polyprotein from transposon 297-like Protein"/>
    <property type="match status" value="2"/>
</dbReference>
<dbReference type="CDD" id="cd01647">
    <property type="entry name" value="RT_LTR"/>
    <property type="match status" value="2"/>
</dbReference>
<dbReference type="PROSITE" id="PS50878">
    <property type="entry name" value="RT_POL"/>
    <property type="match status" value="2"/>
</dbReference>
<dbReference type="InterPro" id="IPR005162">
    <property type="entry name" value="Retrotrans_gag_dom"/>
</dbReference>
<feature type="compositionally biased region" description="Basic and acidic residues" evidence="9">
    <location>
        <begin position="154"/>
        <end position="177"/>
    </location>
</feature>
<feature type="region of interest" description="Disordered" evidence="9">
    <location>
        <begin position="2032"/>
        <end position="2051"/>
    </location>
</feature>
<feature type="compositionally biased region" description="Basic and acidic residues" evidence="9">
    <location>
        <begin position="1725"/>
        <end position="1748"/>
    </location>
</feature>
<dbReference type="FunFam" id="1.10.340.70:FF:000001">
    <property type="entry name" value="Retrovirus-related Pol polyprotein from transposon gypsy-like Protein"/>
    <property type="match status" value="2"/>
</dbReference>
<feature type="domain" description="Integrase catalytic" evidence="12">
    <location>
        <begin position="1269"/>
        <end position="1429"/>
    </location>
</feature>
<evidence type="ECO:0000256" key="7">
    <source>
        <dbReference type="PROSITE-ProRule" id="PRU00047"/>
    </source>
</evidence>
<keyword evidence="6" id="KW-0695">RNA-directed DNA polymerase</keyword>
<comment type="caution">
    <text evidence="13">The sequence shown here is derived from an EMBL/GenBank/DDBJ whole genome shotgun (WGS) entry which is preliminary data.</text>
</comment>
<keyword evidence="7" id="KW-0862">Zinc</keyword>
<feature type="domain" description="Reverse transcriptase" evidence="11">
    <location>
        <begin position="753"/>
        <end position="932"/>
    </location>
</feature>
<feature type="coiled-coil region" evidence="8">
    <location>
        <begin position="1450"/>
        <end position="1480"/>
    </location>
</feature>
<keyword evidence="1" id="KW-0808">Transferase</keyword>
<dbReference type="EMBL" id="JAEFBK010000157">
    <property type="protein sequence ID" value="KAG7528303.1"/>
    <property type="molecule type" value="Genomic_DNA"/>
</dbReference>
<dbReference type="GO" id="GO:0004519">
    <property type="term" value="F:endonuclease activity"/>
    <property type="evidence" value="ECO:0007669"/>
    <property type="project" value="UniProtKB-KW"/>
</dbReference>
<keyword evidence="3" id="KW-0540">Nuclease</keyword>
<evidence type="ECO:0000259" key="12">
    <source>
        <dbReference type="PROSITE" id="PS50994"/>
    </source>
</evidence>
<evidence type="ECO:0000313" key="14">
    <source>
        <dbReference type="Proteomes" id="UP000694240"/>
    </source>
</evidence>
<dbReference type="InterPro" id="IPR041373">
    <property type="entry name" value="RT_RNaseH"/>
</dbReference>
<dbReference type="SMART" id="SM00343">
    <property type="entry name" value="ZnF_C2HC"/>
    <property type="match status" value="2"/>
</dbReference>
<feature type="compositionally biased region" description="Acidic residues" evidence="9">
    <location>
        <begin position="461"/>
        <end position="478"/>
    </location>
</feature>
<sequence>MTSLDHGADEIMTSLDHGADEIMTSLDHGAKEQFEGGKVINHSIKHAVEDLRELESNDSMDYSTQHEDELLGATKEEAMHVLNGPMTRSKTRLLNQDITTLLQHIEGSLKQDACPTTVMADEEEGENSNKLMLDALTATMTKLLDARLEAFRQEHINSDPDRDRTRREPRDPVDARDTMSYYSQSSRQTNHRRRRHDREERVLPRDDLAGLKIRIPSFKGTNDPDEYLEWEKKIELVFNCQQYTEESKVKVAPTEFQNYALSWWDQLVTTRRRAGDYPIESWTQMKTIMRKRFVPSHYYRELHNRLRNLVQGNKSVEEYYKEMETLMLRADIQEDNEAIMSRFMGGLNRDIIDRLEVQHYVELEELLHKAIMFEKQLKRRSSKPSFGSGKPSYHKDERSGFQKDYKPFIKPKVEDQDQKGKGKAVMTRTRDIKCFKCQGHGHYASECSNKRIMIIKDTGEIESEDEQLEESSSTEDYEAPSKGELLVTMKAFSVIAKTDEQEQRENLFHSRCMVNDKVCSLIIDGGSCTNVASETMVEKLGLKVMKHPRPYKLQWLNEDGEMSVDRKVKVPLSIGKYEDEILCDILPMEASHILLGRPWQSDRKVTHDGFTNRQIFEFKGRKTILVPMTPHEMYLDQLSMKMRKKQTVKPSNLMINESKQKGSGFQSSKLLFVFKETLMSLTNPEQAIPSKIKFLLQDYTDVFPEENPVGLPPIRGIEHQIDFVPGASLPNRPAYRTNPVETKELEKQVTELMERGHIRESMSPCAVPVLLVPKKDGSWRMCVDCRAINNITVKYRHPIPRLDDMLDELHGSSIFSKVDLKSGYHQIRMKEGDEWKTAFKTRQGLYEWLVMPFELTNAPSTFMRLMNHVLRAFIGRFVVVYFDDILVYSKSLEEHVEHLKIVLEVLRKEKLYANLKKCTFGTDNLVFLGFVVSTDGVKVDEEKVKAIREWPSPKSVGEVRSFHGLAGFYRRFVKDFSTLAAPLTEVIKKNVGFKWEQAQEDAFQALKEKLTHAPVLSLPDFLKTFEIECDASGVGIGAVLMQDKKPIAYFSEKLGGATLNYPTYDKELYALVRALQTWQHYLWPKEFVIHTDHESLKHLKGQQNLNKRHARWVEFIETFPYVIKYKKGKDNVVADALSRRYVLLSSFDAKLLGFEHIKSLYANDSDFEKIYSSCEKFAFGKYYRHDGFLFYDNRLCIPNSSLRELFIREAHGGGLMGHFGVSKTLKIMQDHFHWPHMKRDVERICERCPTCKQAKAKSQPHGLYTPLPIPSHPWNDISMDFVVGLPRTRTGKDSIFVVVDRFSKMAHFIPCHKTDDAIHIANLFFREVVRLHGMPKTIVSDRDTKFLSYFWKTLWSKLGTKLLFSTTCHPQTDGQTEVVNRTLSTLLRALIKKNLKTWEDCLSHVEFAYNHSMHSASKFSPFQIVYGFNPTTPLDLMPLPLSERVSLDGKKKAELVQQIHEQAKKNIEEKTKQYAKHANKSRKEVIFNEGDLVWIHLRKERFPKERKSKLMSRIDGPFKVLKRINNNAYSLDLQGKYNVSNSFNVADLIPFIADNTDLRSNPFQLGEDDVIMTSLDHGADEIMTSLDHGADEIMTSLDHGAKEQFEGGKVINHSIKHAVEDLRELESNDSMDYSTQHEDELLGATKEEAMHVLNGPMTRSKTRLLNQDITTLLQHIEGSLKQDACPTTVMADEEEGENSNKLMLDALTATMTKLLDARLEAFRQEHINSDPDRDRTRREPRDPVDARDTMSYYSQSSRQTNHRRRRHDREERVLPRDDLAGLKIRIPSFKGTNDPDEYLEWEKKIELVFNCQQYTEESKVKVAPTEFQNYALSWWDQLVTTRRRAGDYPIESWTQMKTIMRKRFVPSHYYRELHNRLRNLVQGNKSVEEYYKEMETLMLRADIQEDNEAIMSRFMGGLNRDIIDRLEVQHYVELEELLHKAIMFEKQLKRRSSKPSFGSGKPSYHKDERSGFQKDYKPFIKPKVEDQDQKGKGKAVMTRTRDIKCFKCQGHGHYASECSNKRIMIIKDTGEIESEDEQLEESSSTEDYEAPSKGELLVTMKAFSVIAKTDEQEQRENLFHSRCMVNDKVCSLIIDGGSCTNVASETMVEKLGLKVMKHPRPYKLQWLNEDGEMSVDRKVKVPLSIGKYEDEILCDILPMEASHILLGRPWQSDHKVTHDGFTNRQIFEFKGRKTILVPMTPHEMYLDQLSMKMRKKQTVKPSNLMINERASLPNRPAYRTNPVETKELEKQVTELMERGHIRESMSPCAVPVLLVPKKDGSWRMCVDCRAINNITVKYRHPIPRLDDMLDELHGSSIFSKVDLKSGYHQIRMKEGDEWKTAFKTRQGLYEWLVMPFELTNAPSTFMRLMNHVLRAFIGRFVVVYFDDILVYSKSLEEHVEHLKIVLEVLRKEKLYANLKKCTFGTDNLVFLGFVVSTDGVKVDEEKVKAIREWPSPKSVGEVRSFHGLAGFYRRFVKDFSTLAAPLTEVIKKNVGFKWEQAQEDAFQALKEKLTHAPVLSLPDFLKTFEIECDASGVGIGAVLMQDKKPIAYFSEKLGGATLNYPTYDKELYALVRALQTWQHYLWPKEFVIHTDHESLKHLKGQQNLNKRHARWVEFIETFPYVIKYKKGKDNVVADALSRRYVLLSSLDAKLLGFEHIKSLYANDSDFEKIYSSCEKFAFGKYYRHDGFLFYDNRLCIPNSSLRELFIREAHGGGLMGHFGVSKTLKIMQDHFHWPHMKRDVERICERCPTCKQAKAKSQPHGLYTPLPIPSHPWNDISMDFVVGLPRTRTGKDSIFVVVDRFSKMAHFIPCHKTDDAIHIANLFFREVVRLHGMPKTIVSDRDTKFLSYFWKTLWSKLGTKLLFSTTCHPQTDGQTEVVNRTLSTLLRALIKKNLKTWEDCLSHVEFAYNHSMHSASKFSPFQIVYGFNPTTPLDLMPLPLSERVSLDGKKKAELVQQIHEQAKKNIEEKTKQYAKHANKSRKEVIFNEGDLVWIHLRKERFPKERKSKLMSRIDGPFKVLKRINNNAYSLDLQGKYNVSNSFNVADLIPFIADNTDLRSNPFQLGEDDVIMTSLDHGADEIMTSLDHGADEIMTSLDHGAKEQFEGGKVINHSIKHAIEDLRELESNDSMDYSTQHEDELLGATKEEAMHVLNGPMTRSKTRLLNQDITTLLQHIEGSLKQDACPTTLVVIQAV</sequence>
<dbReference type="GO" id="GO:0016787">
    <property type="term" value="F:hydrolase activity"/>
    <property type="evidence" value="ECO:0007669"/>
    <property type="project" value="UniProtKB-KW"/>
</dbReference>
<evidence type="ECO:0000256" key="4">
    <source>
        <dbReference type="ARBA" id="ARBA00022759"/>
    </source>
</evidence>
<dbReference type="InterPro" id="IPR001584">
    <property type="entry name" value="Integrase_cat-core"/>
</dbReference>
<feature type="domain" description="CCHC-type" evidence="10">
    <location>
        <begin position="433"/>
        <end position="449"/>
    </location>
</feature>
<dbReference type="InterPro" id="IPR000477">
    <property type="entry name" value="RT_dom"/>
</dbReference>
<dbReference type="CDD" id="cd09274">
    <property type="entry name" value="RNase_HI_RT_Ty3"/>
    <property type="match status" value="2"/>
</dbReference>
<dbReference type="Pfam" id="PF03732">
    <property type="entry name" value="Retrotrans_gag"/>
    <property type="match status" value="2"/>
</dbReference>
<evidence type="ECO:0000259" key="10">
    <source>
        <dbReference type="PROSITE" id="PS50158"/>
    </source>
</evidence>
<dbReference type="PANTHER" id="PTHR35046">
    <property type="entry name" value="ZINC KNUCKLE (CCHC-TYPE) FAMILY PROTEIN"/>
    <property type="match status" value="1"/>
</dbReference>
<dbReference type="Pfam" id="PF00078">
    <property type="entry name" value="RVT_1"/>
    <property type="match status" value="2"/>
</dbReference>
<keyword evidence="14" id="KW-1185">Reference proteome</keyword>
<proteinExistence type="predicted"/>
<evidence type="ECO:0000256" key="8">
    <source>
        <dbReference type="SAM" id="Coils"/>
    </source>
</evidence>
<keyword evidence="4" id="KW-0255">Endonuclease</keyword>
<dbReference type="PROSITE" id="PS50994">
    <property type="entry name" value="INTEGRASE"/>
    <property type="match status" value="2"/>
</dbReference>
<feature type="compositionally biased region" description="Acidic residues" evidence="9">
    <location>
        <begin position="2032"/>
        <end position="2049"/>
    </location>
</feature>
<organism evidence="13 14">
    <name type="scientific">Arabidopsis thaliana x Arabidopsis arenosa</name>
    <dbReference type="NCBI Taxonomy" id="1240361"/>
    <lineage>
        <taxon>Eukaryota</taxon>
        <taxon>Viridiplantae</taxon>
        <taxon>Streptophyta</taxon>
        <taxon>Embryophyta</taxon>
        <taxon>Tracheophyta</taxon>
        <taxon>Spermatophyta</taxon>
        <taxon>Magnoliopsida</taxon>
        <taxon>eudicotyledons</taxon>
        <taxon>Gunneridae</taxon>
        <taxon>Pentapetalae</taxon>
        <taxon>rosids</taxon>
        <taxon>malvids</taxon>
        <taxon>Brassicales</taxon>
        <taxon>Brassicaceae</taxon>
        <taxon>Camelineae</taxon>
        <taxon>Arabidopsis</taxon>
    </lineage>
</organism>
<feature type="region of interest" description="Disordered" evidence="9">
    <location>
        <begin position="154"/>
        <end position="203"/>
    </location>
</feature>
<dbReference type="FunFam" id="3.30.70.270:FF:000020">
    <property type="entry name" value="Transposon Tf2-6 polyprotein-like Protein"/>
    <property type="match status" value="2"/>
</dbReference>
<reference evidence="13 14" key="1">
    <citation type="submission" date="2020-12" db="EMBL/GenBank/DDBJ databases">
        <title>Concerted genomic and epigenomic changes stabilize Arabidopsis allopolyploids.</title>
        <authorList>
            <person name="Chen Z."/>
        </authorList>
    </citation>
    <scope>NUCLEOTIDE SEQUENCE [LARGE SCALE GENOMIC DNA]</scope>
    <source>
        <strain evidence="13">Allo738</strain>
        <tissue evidence="13">Leaf</tissue>
    </source>
</reference>
<protein>
    <submittedName>
        <fullName evidence="13">Zinc finger CCHC-type</fullName>
    </submittedName>
</protein>
<keyword evidence="7" id="KW-0863">Zinc-finger</keyword>
<gene>
    <name evidence="13" type="ORF">ISN45_Un157g000010</name>
</gene>
<evidence type="ECO:0000256" key="5">
    <source>
        <dbReference type="ARBA" id="ARBA00022801"/>
    </source>
</evidence>
<feature type="region of interest" description="Disordered" evidence="9">
    <location>
        <begin position="461"/>
        <end position="480"/>
    </location>
</feature>
<keyword evidence="2" id="KW-0548">Nucleotidyltransferase</keyword>
<keyword evidence="5" id="KW-0378">Hydrolase</keyword>